<name>A0A2P6MBP8_9GAMM</name>
<dbReference type="InterPro" id="IPR017788">
    <property type="entry name" value="Hda"/>
</dbReference>
<dbReference type="AlphaFoldDB" id="A0A2P6MBP8"/>
<evidence type="ECO:0000313" key="2">
    <source>
        <dbReference type="EMBL" id="PRH83423.1"/>
    </source>
</evidence>
<organism evidence="2 3">
    <name type="scientific">Arenimonas caeni</name>
    <dbReference type="NCBI Taxonomy" id="2058085"/>
    <lineage>
        <taxon>Bacteria</taxon>
        <taxon>Pseudomonadati</taxon>
        <taxon>Pseudomonadota</taxon>
        <taxon>Gammaproteobacteria</taxon>
        <taxon>Lysobacterales</taxon>
        <taxon>Lysobacteraceae</taxon>
        <taxon>Arenimonas</taxon>
    </lineage>
</organism>
<dbReference type="GO" id="GO:0006270">
    <property type="term" value="P:DNA replication initiation"/>
    <property type="evidence" value="ECO:0007669"/>
    <property type="project" value="TreeGrafter"/>
</dbReference>
<accession>A0A2P6MBP8</accession>
<dbReference type="OrthoDB" id="9784878at2"/>
<proteinExistence type="predicted"/>
<dbReference type="Pfam" id="PF22688">
    <property type="entry name" value="Hda_lid"/>
    <property type="match status" value="1"/>
</dbReference>
<dbReference type="InterPro" id="IPR027417">
    <property type="entry name" value="P-loop_NTPase"/>
</dbReference>
<dbReference type="EMBL" id="PVLF01000002">
    <property type="protein sequence ID" value="PRH83423.1"/>
    <property type="molecule type" value="Genomic_DNA"/>
</dbReference>
<dbReference type="PANTHER" id="PTHR30050">
    <property type="entry name" value="CHROMOSOMAL REPLICATION INITIATOR PROTEIN DNAA"/>
    <property type="match status" value="1"/>
</dbReference>
<evidence type="ECO:0000313" key="3">
    <source>
        <dbReference type="Proteomes" id="UP000241736"/>
    </source>
</evidence>
<evidence type="ECO:0000259" key="1">
    <source>
        <dbReference type="Pfam" id="PF22688"/>
    </source>
</evidence>
<protein>
    <submittedName>
        <fullName evidence="2">DnaA regulatory inactivator Hda</fullName>
    </submittedName>
</protein>
<sequence length="228" mass="24504">MTTPQLPLGLRSPPDQRLEAFLGNDAARAAVAVAARGEAGDWLYLAGPAGTGKSHLLLAACAEAVAAGRRAAYLPMAAFAGRLGSGLAQQEDADLVCLDGLEAIAGREADEEALFHFHNRARAADSAVLYAARGNPGAIGLQLRDLVTRLGQCARFNLEPLDEAGRRAVLRQRAARRGLELDEPVLDYLLRRVDRDLASLTRLLDQLDRASLAAQRRITIPFLRQHLG</sequence>
<dbReference type="Proteomes" id="UP000241736">
    <property type="component" value="Unassembled WGS sequence"/>
</dbReference>
<reference evidence="2 3" key="1">
    <citation type="submission" date="2018-03" db="EMBL/GenBank/DDBJ databases">
        <title>Arenimonas caeni sp. nov., isolated from activated sludge.</title>
        <authorList>
            <person name="Liu H."/>
        </authorList>
    </citation>
    <scope>NUCLEOTIDE SEQUENCE [LARGE SCALE GENOMIC DNA]</scope>
    <source>
        <strain evidence="3">z29</strain>
    </source>
</reference>
<dbReference type="NCBIfam" id="TIGR03420">
    <property type="entry name" value="DnaA_homol_Hda"/>
    <property type="match status" value="1"/>
</dbReference>
<dbReference type="Gene3D" id="1.10.8.60">
    <property type="match status" value="1"/>
</dbReference>
<dbReference type="Gene3D" id="3.40.50.300">
    <property type="entry name" value="P-loop containing nucleotide triphosphate hydrolases"/>
    <property type="match status" value="1"/>
</dbReference>
<dbReference type="SUPFAM" id="SSF52540">
    <property type="entry name" value="P-loop containing nucleoside triphosphate hydrolases"/>
    <property type="match status" value="1"/>
</dbReference>
<dbReference type="GO" id="GO:0032297">
    <property type="term" value="P:negative regulation of DNA-templated DNA replication initiation"/>
    <property type="evidence" value="ECO:0007669"/>
    <property type="project" value="InterPro"/>
</dbReference>
<dbReference type="InterPro" id="IPR055199">
    <property type="entry name" value="Hda_lid"/>
</dbReference>
<keyword evidence="3" id="KW-1185">Reference proteome</keyword>
<dbReference type="RefSeq" id="WP_106989302.1">
    <property type="nucleotide sequence ID" value="NZ_KZ679084.1"/>
</dbReference>
<dbReference type="PANTHER" id="PTHR30050:SF5">
    <property type="entry name" value="DNAA REGULATORY INACTIVATOR HDA"/>
    <property type="match status" value="1"/>
</dbReference>
<gene>
    <name evidence="2" type="primary">hda</name>
    <name evidence="2" type="ORF">C6N40_01880</name>
</gene>
<comment type="caution">
    <text evidence="2">The sequence shown here is derived from an EMBL/GenBank/DDBJ whole genome shotgun (WGS) entry which is preliminary data.</text>
</comment>
<feature type="domain" description="Hda lid" evidence="1">
    <location>
        <begin position="164"/>
        <end position="227"/>
    </location>
</feature>